<dbReference type="OrthoDB" id="8936120at2759"/>
<dbReference type="Pfam" id="PF00129">
    <property type="entry name" value="MHC_I"/>
    <property type="match status" value="1"/>
</dbReference>
<dbReference type="InterPro" id="IPR003597">
    <property type="entry name" value="Ig_C1-set"/>
</dbReference>
<dbReference type="Proteomes" id="UP000812440">
    <property type="component" value="Chromosome 8_10"/>
</dbReference>
<dbReference type="InterPro" id="IPR003006">
    <property type="entry name" value="Ig/MHC_CS"/>
</dbReference>
<gene>
    <name evidence="4" type="ORF">GDO86_015599</name>
</gene>
<evidence type="ECO:0000259" key="3">
    <source>
        <dbReference type="PROSITE" id="PS50835"/>
    </source>
</evidence>
<name>A0A8T2JYH9_9PIPI</name>
<evidence type="ECO:0000256" key="1">
    <source>
        <dbReference type="ARBA" id="ARBA00023180"/>
    </source>
</evidence>
<dbReference type="FunFam" id="3.30.500.10:FF:000001">
    <property type="entry name" value="H-2 class I histocompatibility antigen, alpha chain"/>
    <property type="match status" value="1"/>
</dbReference>
<dbReference type="InterPro" id="IPR001039">
    <property type="entry name" value="MHC_I_a_a1/a2"/>
</dbReference>
<comment type="caution">
    <text evidence="4">The sequence shown here is derived from an EMBL/GenBank/DDBJ whole genome shotgun (WGS) entry which is preliminary data.</text>
</comment>
<evidence type="ECO:0000256" key="2">
    <source>
        <dbReference type="RuleBase" id="RU004439"/>
    </source>
</evidence>
<dbReference type="EMBL" id="JAACNH010000003">
    <property type="protein sequence ID" value="KAG8448564.1"/>
    <property type="molecule type" value="Genomic_DNA"/>
</dbReference>
<dbReference type="AlphaFoldDB" id="A0A8T2JYH9"/>
<evidence type="ECO:0000313" key="5">
    <source>
        <dbReference type="Proteomes" id="UP000812440"/>
    </source>
</evidence>
<dbReference type="InterPro" id="IPR013783">
    <property type="entry name" value="Ig-like_fold"/>
</dbReference>
<proteinExistence type="inferred from homology"/>
<dbReference type="Gene3D" id="2.60.40.10">
    <property type="entry name" value="Immunoglobulins"/>
    <property type="match status" value="1"/>
</dbReference>
<dbReference type="GO" id="GO:0006955">
    <property type="term" value="P:immune response"/>
    <property type="evidence" value="ECO:0007669"/>
    <property type="project" value="TreeGrafter"/>
</dbReference>
<dbReference type="InterPro" id="IPR050208">
    <property type="entry name" value="MHC_class-I_related"/>
</dbReference>
<accession>A0A8T2JYH9</accession>
<dbReference type="Pfam" id="PF07654">
    <property type="entry name" value="C1-set"/>
    <property type="match status" value="1"/>
</dbReference>
<dbReference type="SUPFAM" id="SSF54452">
    <property type="entry name" value="MHC antigen-recognition domain"/>
    <property type="match status" value="1"/>
</dbReference>
<dbReference type="InterPro" id="IPR011161">
    <property type="entry name" value="MHC_I-like_Ag-recog"/>
</dbReference>
<evidence type="ECO:0000313" key="4">
    <source>
        <dbReference type="EMBL" id="KAG8448564.1"/>
    </source>
</evidence>
<feature type="domain" description="Ig-like" evidence="3">
    <location>
        <begin position="203"/>
        <end position="289"/>
    </location>
</feature>
<dbReference type="PANTHER" id="PTHR16675">
    <property type="entry name" value="MHC CLASS I-RELATED"/>
    <property type="match status" value="1"/>
</dbReference>
<dbReference type="InterPro" id="IPR007110">
    <property type="entry name" value="Ig-like_dom"/>
</dbReference>
<dbReference type="Gene3D" id="3.30.500.10">
    <property type="entry name" value="MHC class I-like antigen recognition-like"/>
    <property type="match status" value="1"/>
</dbReference>
<protein>
    <recommendedName>
        <fullName evidence="3">Ig-like domain-containing protein</fullName>
    </recommendedName>
</protein>
<dbReference type="SMART" id="SM00407">
    <property type="entry name" value="IGc1"/>
    <property type="match status" value="1"/>
</dbReference>
<comment type="similarity">
    <text evidence="2">Belongs to the MHC class I family.</text>
</comment>
<dbReference type="GO" id="GO:0005615">
    <property type="term" value="C:extracellular space"/>
    <property type="evidence" value="ECO:0007669"/>
    <property type="project" value="TreeGrafter"/>
</dbReference>
<dbReference type="PRINTS" id="PR01638">
    <property type="entry name" value="MHCCLASSI"/>
</dbReference>
<dbReference type="PROSITE" id="PS00290">
    <property type="entry name" value="IG_MHC"/>
    <property type="match status" value="1"/>
</dbReference>
<sequence>MDTSYTIFMVLTCHLISFPGRHSYHTIFTGVSIPWDGLALFSAVVYVDDYIVGVYTSETMKFQIKAPWVKEKVDSALWDEIKPAFQNCEECCTQLVNAAMSRFNHSTGFHSYQIMYGCDLEDDGSYRGYDQHAYDGRDFMVLDRDREMFVPVIQEALVSAQRLNSPEVKLHDRMKMFLDKTCIERLNKYISIGREELEKRVTPIIKVTEQHSDMITKLHCWVYGFYPKYVDVRWVKNDKDDVYTEEVPQVLPNPDGTYQVRVTVEVKLKKGDSYSCHVDHSSLSGKEIVKWGPPNSDQYGLDPVPGLIQLLSRDLSMFDPSNSQSVEITVRNIPRQCAFWKEDEPLQNLKLQLTSFNSRE</sequence>
<keyword evidence="1" id="KW-0325">Glycoprotein</keyword>
<dbReference type="PANTHER" id="PTHR16675:SF282">
    <property type="entry name" value="CLASS I HISTOCOMPATIBILITY ANTIGEN, F10 ALPHA CHAIN"/>
    <property type="match status" value="1"/>
</dbReference>
<keyword evidence="5" id="KW-1185">Reference proteome</keyword>
<dbReference type="SUPFAM" id="SSF48726">
    <property type="entry name" value="Immunoglobulin"/>
    <property type="match status" value="1"/>
</dbReference>
<reference evidence="4" key="1">
    <citation type="thesis" date="2020" institute="ProQuest LLC" country="789 East Eisenhower Parkway, Ann Arbor, MI, USA">
        <title>Comparative Genomics and Chromosome Evolution.</title>
        <authorList>
            <person name="Mudd A.B."/>
        </authorList>
    </citation>
    <scope>NUCLEOTIDE SEQUENCE</scope>
    <source>
        <strain evidence="4">Female2</strain>
        <tissue evidence="4">Blood</tissue>
    </source>
</reference>
<dbReference type="InterPro" id="IPR036179">
    <property type="entry name" value="Ig-like_dom_sf"/>
</dbReference>
<dbReference type="InterPro" id="IPR037055">
    <property type="entry name" value="MHC_I-like_Ag-recog_sf"/>
</dbReference>
<dbReference type="GO" id="GO:0009897">
    <property type="term" value="C:external side of plasma membrane"/>
    <property type="evidence" value="ECO:0007669"/>
    <property type="project" value="TreeGrafter"/>
</dbReference>
<organism evidence="4 5">
    <name type="scientific">Hymenochirus boettgeri</name>
    <name type="common">Congo dwarf clawed frog</name>
    <dbReference type="NCBI Taxonomy" id="247094"/>
    <lineage>
        <taxon>Eukaryota</taxon>
        <taxon>Metazoa</taxon>
        <taxon>Chordata</taxon>
        <taxon>Craniata</taxon>
        <taxon>Vertebrata</taxon>
        <taxon>Euteleostomi</taxon>
        <taxon>Amphibia</taxon>
        <taxon>Batrachia</taxon>
        <taxon>Anura</taxon>
        <taxon>Pipoidea</taxon>
        <taxon>Pipidae</taxon>
        <taxon>Pipinae</taxon>
        <taxon>Hymenochirus</taxon>
    </lineage>
</organism>
<dbReference type="PROSITE" id="PS50835">
    <property type="entry name" value="IG_LIKE"/>
    <property type="match status" value="1"/>
</dbReference>
<dbReference type="InterPro" id="IPR011162">
    <property type="entry name" value="MHC_I/II-like_Ag-recog"/>
</dbReference>